<protein>
    <recommendedName>
        <fullName evidence="1">Polysaccharide pyruvyl transferase domain-containing protein</fullName>
    </recommendedName>
</protein>
<dbReference type="AlphaFoldDB" id="A6TJS8"/>
<reference evidence="3" key="1">
    <citation type="journal article" date="2016" name="Genome Announc.">
        <title>Complete genome sequence of Alkaliphilus metalliredigens strain QYMF, an alkaliphilic and metal-reducing bacterium isolated from borax-contaminated leachate ponds.</title>
        <authorList>
            <person name="Hwang C."/>
            <person name="Copeland A."/>
            <person name="Lucas S."/>
            <person name="Lapidus A."/>
            <person name="Barry K."/>
            <person name="Detter J.C."/>
            <person name="Glavina Del Rio T."/>
            <person name="Hammon N."/>
            <person name="Israni S."/>
            <person name="Dalin E."/>
            <person name="Tice H."/>
            <person name="Pitluck S."/>
            <person name="Chertkov O."/>
            <person name="Brettin T."/>
            <person name="Bruce D."/>
            <person name="Han C."/>
            <person name="Schmutz J."/>
            <person name="Larimer F."/>
            <person name="Land M.L."/>
            <person name="Hauser L."/>
            <person name="Kyrpides N."/>
            <person name="Mikhailova N."/>
            <person name="Ye Q."/>
            <person name="Zhou J."/>
            <person name="Richardson P."/>
            <person name="Fields M.W."/>
        </authorList>
    </citation>
    <scope>NUCLEOTIDE SEQUENCE [LARGE SCALE GENOMIC DNA]</scope>
    <source>
        <strain evidence="3">QYMF</strain>
    </source>
</reference>
<dbReference type="Proteomes" id="UP000001572">
    <property type="component" value="Chromosome"/>
</dbReference>
<dbReference type="STRING" id="293826.Amet_0211"/>
<dbReference type="RefSeq" id="WP_011971355.1">
    <property type="nucleotide sequence ID" value="NC_009633.1"/>
</dbReference>
<gene>
    <name evidence="2" type="ordered locus">Amet_0211</name>
</gene>
<dbReference type="InterPro" id="IPR007345">
    <property type="entry name" value="Polysacch_pyruvyl_Trfase"/>
</dbReference>
<accession>A6TJS8</accession>
<keyword evidence="3" id="KW-1185">Reference proteome</keyword>
<organism evidence="2 3">
    <name type="scientific">Alkaliphilus metalliredigens (strain QYMF)</name>
    <dbReference type="NCBI Taxonomy" id="293826"/>
    <lineage>
        <taxon>Bacteria</taxon>
        <taxon>Bacillati</taxon>
        <taxon>Bacillota</taxon>
        <taxon>Clostridia</taxon>
        <taxon>Peptostreptococcales</taxon>
        <taxon>Natronincolaceae</taxon>
        <taxon>Alkaliphilus</taxon>
    </lineage>
</organism>
<feature type="domain" description="Polysaccharide pyruvyl transferase" evidence="1">
    <location>
        <begin position="19"/>
        <end position="303"/>
    </location>
</feature>
<dbReference type="Pfam" id="PF04230">
    <property type="entry name" value="PS_pyruv_trans"/>
    <property type="match status" value="1"/>
</dbReference>
<sequence>MDINNKQNIATIAFHRAINYGAVLQVYALQKRIEELGGNCTVLDYRNDLLESKHRETKIGDCKTIKDYIRFIFLSKNNNLKYKAFRAFSESYLNLSKPYYTIDELKKDEQKYDKFITGSDQVWNGNLSNTDPAYFLDFVNDSRKKNSYAASFGFEKIPDNKIGDYYNMLKGYKEMSVREIQGTKIIKELLGMDVETVLDPTLLLTKEKWFEIAEDYTKNENYILVYGFGEAKYKMNFAKNLSKKTGCKIVHIANPYYNERGILYEKSLGPKEFLGILKNAQYIVTNSFHGTAFAINFNKEFFVEPLSEAFGTNSRLTNILDLFGLKDRLIFSEDVSMYDKTIDYDNVNKVLNGERKNSVKFIREIINSN</sequence>
<name>A6TJS8_ALKMQ</name>
<evidence type="ECO:0000259" key="1">
    <source>
        <dbReference type="Pfam" id="PF04230"/>
    </source>
</evidence>
<evidence type="ECO:0000313" key="3">
    <source>
        <dbReference type="Proteomes" id="UP000001572"/>
    </source>
</evidence>
<proteinExistence type="predicted"/>
<dbReference type="EMBL" id="CP000724">
    <property type="protein sequence ID" value="ABR46446.1"/>
    <property type="molecule type" value="Genomic_DNA"/>
</dbReference>
<dbReference type="HOGENOM" id="CLU_025617_1_0_9"/>
<dbReference type="eggNOG" id="COG2327">
    <property type="taxonomic scope" value="Bacteria"/>
</dbReference>
<dbReference type="OrthoDB" id="9799278at2"/>
<evidence type="ECO:0000313" key="2">
    <source>
        <dbReference type="EMBL" id="ABR46446.1"/>
    </source>
</evidence>
<dbReference type="KEGG" id="amt:Amet_0211"/>